<dbReference type="AlphaFoldDB" id="A0A9P0L387"/>
<name>A0A9P0L387_ACAOB</name>
<evidence type="ECO:0000313" key="1">
    <source>
        <dbReference type="EMBL" id="CAH1985571.1"/>
    </source>
</evidence>
<protein>
    <submittedName>
        <fullName evidence="1">Uncharacterized protein</fullName>
    </submittedName>
</protein>
<proteinExistence type="predicted"/>
<accession>A0A9P0L387</accession>
<keyword evidence="2" id="KW-1185">Reference proteome</keyword>
<dbReference type="Proteomes" id="UP001152888">
    <property type="component" value="Unassembled WGS sequence"/>
</dbReference>
<sequence>MKFLTLEYPSSHFTFTSVIVRDYLGSRGDRSSRLFGLLMSRRALCGFESRPKRNFSLGYGCCDCTTRRIS</sequence>
<comment type="caution">
    <text evidence="1">The sequence shown here is derived from an EMBL/GenBank/DDBJ whole genome shotgun (WGS) entry which is preliminary data.</text>
</comment>
<reference evidence="1" key="1">
    <citation type="submission" date="2022-03" db="EMBL/GenBank/DDBJ databases">
        <authorList>
            <person name="Sayadi A."/>
        </authorList>
    </citation>
    <scope>NUCLEOTIDE SEQUENCE</scope>
</reference>
<evidence type="ECO:0000313" key="2">
    <source>
        <dbReference type="Proteomes" id="UP001152888"/>
    </source>
</evidence>
<organism evidence="1 2">
    <name type="scientific">Acanthoscelides obtectus</name>
    <name type="common">Bean weevil</name>
    <name type="synonym">Bruchus obtectus</name>
    <dbReference type="NCBI Taxonomy" id="200917"/>
    <lineage>
        <taxon>Eukaryota</taxon>
        <taxon>Metazoa</taxon>
        <taxon>Ecdysozoa</taxon>
        <taxon>Arthropoda</taxon>
        <taxon>Hexapoda</taxon>
        <taxon>Insecta</taxon>
        <taxon>Pterygota</taxon>
        <taxon>Neoptera</taxon>
        <taxon>Endopterygota</taxon>
        <taxon>Coleoptera</taxon>
        <taxon>Polyphaga</taxon>
        <taxon>Cucujiformia</taxon>
        <taxon>Chrysomeloidea</taxon>
        <taxon>Chrysomelidae</taxon>
        <taxon>Bruchinae</taxon>
        <taxon>Bruchini</taxon>
        <taxon>Acanthoscelides</taxon>
    </lineage>
</organism>
<dbReference type="EMBL" id="CAKOFQ010006983">
    <property type="protein sequence ID" value="CAH1985571.1"/>
    <property type="molecule type" value="Genomic_DNA"/>
</dbReference>
<gene>
    <name evidence="1" type="ORF">ACAOBT_LOCUS16756</name>
</gene>